<dbReference type="PROSITE" id="PS01039">
    <property type="entry name" value="SBP_BACTERIAL_3"/>
    <property type="match status" value="1"/>
</dbReference>
<protein>
    <recommendedName>
        <fullName evidence="3">Solute-binding protein family 3/N-terminal domain-containing protein</fullName>
    </recommendedName>
</protein>
<sequence length="272" mass="30340">MKLVCGSKIIKKSFALVLTALMLSGLIITNSVFAKSLLDEITQRGKIKIGSTLKYPPQMYVDSSGNPAGYDVELMRMLAKDMKVELEVVDMDFPGLIPALLAGKVDMLSVGLVNTPERALSLEFTDGYVPYRQVMVVPKNSTAKSINDLNKRGIKITALMGSTAENLAKTKLPKAQIVGLDQQEAMMEVTSGRADGVVAEEYLAMPLVANFPNKVKILNPNEPFKDEMGAWAVRPGDYRFLRYLNNWLRYYKVRGTLDAMYEEIIKPSWYKK</sequence>
<dbReference type="Gene3D" id="3.40.190.10">
    <property type="entry name" value="Periplasmic binding protein-like II"/>
    <property type="match status" value="2"/>
</dbReference>
<dbReference type="Pfam" id="PF00497">
    <property type="entry name" value="SBP_bac_3"/>
    <property type="match status" value="1"/>
</dbReference>
<accession>A0A381NIF7</accession>
<evidence type="ECO:0000259" key="3">
    <source>
        <dbReference type="SMART" id="SM00062"/>
    </source>
</evidence>
<dbReference type="EMBL" id="UINC01000341">
    <property type="protein sequence ID" value="SUZ53648.1"/>
    <property type="molecule type" value="Genomic_DNA"/>
</dbReference>
<name>A0A381NIF7_9ZZZZ</name>
<feature type="domain" description="Solute-binding protein family 3/N-terminal" evidence="3">
    <location>
        <begin position="46"/>
        <end position="268"/>
    </location>
</feature>
<gene>
    <name evidence="4" type="ORF">METZ01_LOCUS6502</name>
</gene>
<proteinExistence type="predicted"/>
<evidence type="ECO:0000313" key="4">
    <source>
        <dbReference type="EMBL" id="SUZ53648.1"/>
    </source>
</evidence>
<dbReference type="PANTHER" id="PTHR35936">
    <property type="entry name" value="MEMBRANE-BOUND LYTIC MUREIN TRANSGLYCOSYLASE F"/>
    <property type="match status" value="1"/>
</dbReference>
<dbReference type="PANTHER" id="PTHR35936:SF38">
    <property type="entry name" value="GLUTAMINE-BINDING PERIPLASMIC PROTEIN"/>
    <property type="match status" value="1"/>
</dbReference>
<dbReference type="SMART" id="SM00062">
    <property type="entry name" value="PBPb"/>
    <property type="match status" value="1"/>
</dbReference>
<comment type="subcellular location">
    <subcellularLocation>
        <location evidence="1">Cell envelope</location>
    </subcellularLocation>
</comment>
<evidence type="ECO:0000256" key="1">
    <source>
        <dbReference type="ARBA" id="ARBA00004196"/>
    </source>
</evidence>
<dbReference type="AlphaFoldDB" id="A0A381NIF7"/>
<reference evidence="4" key="1">
    <citation type="submission" date="2018-05" db="EMBL/GenBank/DDBJ databases">
        <authorList>
            <person name="Lanie J.A."/>
            <person name="Ng W.-L."/>
            <person name="Kazmierczak K.M."/>
            <person name="Andrzejewski T.M."/>
            <person name="Davidsen T.M."/>
            <person name="Wayne K.J."/>
            <person name="Tettelin H."/>
            <person name="Glass J.I."/>
            <person name="Rusch D."/>
            <person name="Podicherti R."/>
            <person name="Tsui H.-C.T."/>
            <person name="Winkler M.E."/>
        </authorList>
    </citation>
    <scope>NUCLEOTIDE SEQUENCE</scope>
</reference>
<organism evidence="4">
    <name type="scientific">marine metagenome</name>
    <dbReference type="NCBI Taxonomy" id="408172"/>
    <lineage>
        <taxon>unclassified sequences</taxon>
        <taxon>metagenomes</taxon>
        <taxon>ecological metagenomes</taxon>
    </lineage>
</organism>
<dbReference type="GO" id="GO:0030313">
    <property type="term" value="C:cell envelope"/>
    <property type="evidence" value="ECO:0007669"/>
    <property type="project" value="UniProtKB-SubCell"/>
</dbReference>
<dbReference type="InterPro" id="IPR018313">
    <property type="entry name" value="SBP_3_CS"/>
</dbReference>
<keyword evidence="2" id="KW-0732">Signal</keyword>
<evidence type="ECO:0000256" key="2">
    <source>
        <dbReference type="ARBA" id="ARBA00022729"/>
    </source>
</evidence>
<dbReference type="InterPro" id="IPR001638">
    <property type="entry name" value="Solute-binding_3/MltF_N"/>
</dbReference>
<dbReference type="SUPFAM" id="SSF53850">
    <property type="entry name" value="Periplasmic binding protein-like II"/>
    <property type="match status" value="1"/>
</dbReference>